<evidence type="ECO:0000313" key="2">
    <source>
        <dbReference type="Proteomes" id="UP000319908"/>
    </source>
</evidence>
<comment type="caution">
    <text evidence="1">The sequence shown here is derived from an EMBL/GenBank/DDBJ whole genome shotgun (WGS) entry which is preliminary data.</text>
</comment>
<dbReference type="EMBL" id="SJPU01000018">
    <property type="protein sequence ID" value="TWU05391.1"/>
    <property type="molecule type" value="Genomic_DNA"/>
</dbReference>
<sequence>MAFPLKGSTAISVDGVAYRWRIRSRPTYDQQVDAPMTFAVQATGDPHCVLHVTTNRVRPDRAPMAPSLSHLSWLQIASVWHCRMDGILARMAVRSRSLPSFRDDEGKHGFGVAALRERLSCQLNTHICLHRDCSNRSFDCLAPNSGHMMRRELWLINNCLKPPITNAKSFTC</sequence>
<proteinExistence type="predicted"/>
<dbReference type="Proteomes" id="UP000319908">
    <property type="component" value="Unassembled WGS sequence"/>
</dbReference>
<gene>
    <name evidence="1" type="ORF">Poly21_57080</name>
</gene>
<reference evidence="1 2" key="1">
    <citation type="journal article" date="2020" name="Antonie Van Leeuwenhoek">
        <title>Rhodopirellula heiligendammensis sp. nov., Rhodopirellula pilleata sp. nov., and Rhodopirellula solitaria sp. nov. isolated from natural or artificial marine surfaces in Northern Germany and California, USA, and emended description of the genus Rhodopirellula.</title>
        <authorList>
            <person name="Kallscheuer N."/>
            <person name="Wiegand S."/>
            <person name="Jogler M."/>
            <person name="Boedeker C."/>
            <person name="Peeters S.H."/>
            <person name="Rast P."/>
            <person name="Heuer A."/>
            <person name="Jetten M.S.M."/>
            <person name="Rohde M."/>
            <person name="Jogler C."/>
        </authorList>
    </citation>
    <scope>NUCLEOTIDE SEQUENCE [LARGE SCALE GENOMIC DNA]</scope>
    <source>
        <strain evidence="1 2">Poly21</strain>
    </source>
</reference>
<evidence type="ECO:0000313" key="1">
    <source>
        <dbReference type="EMBL" id="TWU05391.1"/>
    </source>
</evidence>
<keyword evidence="2" id="KW-1185">Reference proteome</keyword>
<organism evidence="1 2">
    <name type="scientific">Allorhodopirellula heiligendammensis</name>
    <dbReference type="NCBI Taxonomy" id="2714739"/>
    <lineage>
        <taxon>Bacteria</taxon>
        <taxon>Pseudomonadati</taxon>
        <taxon>Planctomycetota</taxon>
        <taxon>Planctomycetia</taxon>
        <taxon>Pirellulales</taxon>
        <taxon>Pirellulaceae</taxon>
        <taxon>Allorhodopirellula</taxon>
    </lineage>
</organism>
<protein>
    <submittedName>
        <fullName evidence="1">Uncharacterized protein</fullName>
    </submittedName>
</protein>
<accession>A0A5C6B1D8</accession>
<dbReference type="AlphaFoldDB" id="A0A5C6B1D8"/>
<name>A0A5C6B1D8_9BACT</name>